<organism evidence="1 2">
    <name type="scientific">Lysobacter gummosus</name>
    <dbReference type="NCBI Taxonomy" id="262324"/>
    <lineage>
        <taxon>Bacteria</taxon>
        <taxon>Pseudomonadati</taxon>
        <taxon>Pseudomonadota</taxon>
        <taxon>Gammaproteobacteria</taxon>
        <taxon>Lysobacterales</taxon>
        <taxon>Lysobacteraceae</taxon>
        <taxon>Lysobacter</taxon>
    </lineage>
</organism>
<evidence type="ECO:0000313" key="1">
    <source>
        <dbReference type="EMBL" id="UNP31990.1"/>
    </source>
</evidence>
<reference evidence="1 2" key="1">
    <citation type="submission" date="2022-03" db="EMBL/GenBank/DDBJ databases">
        <title>Complete genome sequence of Lysobacter capsici VKM B-2533 and Lysobacter gummosus 10.1.1, promising sources of lytic agents.</title>
        <authorList>
            <person name="Tarlachkov S.V."/>
            <person name="Kudryakova I.V."/>
            <person name="Afoshin A.S."/>
            <person name="Leontyevskaya E.A."/>
            <person name="Leontyevskaya N.V."/>
        </authorList>
    </citation>
    <scope>NUCLEOTIDE SEQUENCE [LARGE SCALE GENOMIC DNA]</scope>
    <source>
        <strain evidence="1 2">10.1.1</strain>
    </source>
</reference>
<dbReference type="Proteomes" id="UP000829194">
    <property type="component" value="Chromosome"/>
</dbReference>
<protein>
    <submittedName>
        <fullName evidence="1">DUF6196 family protein</fullName>
    </submittedName>
</protein>
<keyword evidence="2" id="KW-1185">Reference proteome</keyword>
<gene>
    <name evidence="1" type="ORF">MOV92_12355</name>
</gene>
<dbReference type="Pfam" id="PF19696">
    <property type="entry name" value="DUF6196"/>
    <property type="match status" value="1"/>
</dbReference>
<name>A0ABY3XK34_9GAMM</name>
<evidence type="ECO:0000313" key="2">
    <source>
        <dbReference type="Proteomes" id="UP000829194"/>
    </source>
</evidence>
<proteinExistence type="predicted"/>
<dbReference type="EMBL" id="CP093547">
    <property type="protein sequence ID" value="UNP31990.1"/>
    <property type="molecule type" value="Genomic_DNA"/>
</dbReference>
<sequence length="151" mass="16617">MYISHETPSQIQTRLRRVVAAADLVWYDGPYAFYELPKNELGLDTLSGALAAVADDEVWSILKSADRPATETFAVFSFHFQDGLDNSGFVGWLASELKRRLGTGVFVVCGQNSRRGGIFDYWGVPVSMRDLAAQAIDDLRASPVEDNRGGV</sequence>
<accession>A0ABY3XK34</accession>
<dbReference type="InterPro" id="IPR045674">
    <property type="entry name" value="DUF6196"/>
</dbReference>
<dbReference type="RefSeq" id="WP_057943068.1">
    <property type="nucleotide sequence ID" value="NZ_CP011131.1"/>
</dbReference>